<keyword evidence="1" id="KW-0456">Lyase</keyword>
<gene>
    <name evidence="1" type="ORF">ENO26_09075</name>
</gene>
<dbReference type="InterPro" id="IPR023170">
    <property type="entry name" value="HhH_base_excis_C"/>
</dbReference>
<protein>
    <submittedName>
        <fullName evidence="1">N-glycosylase/DNA lyase</fullName>
    </submittedName>
</protein>
<accession>A0A7J2U5Z6</accession>
<comment type="caution">
    <text evidence="1">The sequence shown here is derived from an EMBL/GenBank/DDBJ whole genome shotgun (WGS) entry which is preliminary data.</text>
</comment>
<name>A0A7J2U5Z6_9CREN</name>
<proteinExistence type="predicted"/>
<dbReference type="GO" id="GO:0016799">
    <property type="term" value="F:hydrolase activity, hydrolyzing N-glycosyl compounds"/>
    <property type="evidence" value="ECO:0007669"/>
    <property type="project" value="InterPro"/>
</dbReference>
<dbReference type="GO" id="GO:0006281">
    <property type="term" value="P:DNA repair"/>
    <property type="evidence" value="ECO:0007669"/>
    <property type="project" value="InterPro"/>
</dbReference>
<dbReference type="InterPro" id="IPR015254">
    <property type="entry name" value="AGOG-like"/>
</dbReference>
<dbReference type="GO" id="GO:0016829">
    <property type="term" value="F:lyase activity"/>
    <property type="evidence" value="ECO:0007669"/>
    <property type="project" value="UniProtKB-KW"/>
</dbReference>
<dbReference type="SUPFAM" id="SSF48150">
    <property type="entry name" value="DNA-glycosylase"/>
    <property type="match status" value="1"/>
</dbReference>
<reference evidence="1" key="1">
    <citation type="journal article" date="2020" name="mSystems">
        <title>Genome- and Community-Level Interaction Insights into Carbon Utilization and Element Cycling Functions of Hydrothermarchaeota in Hydrothermal Sediment.</title>
        <authorList>
            <person name="Zhou Z."/>
            <person name="Liu Y."/>
            <person name="Xu W."/>
            <person name="Pan J."/>
            <person name="Luo Z.H."/>
            <person name="Li M."/>
        </authorList>
    </citation>
    <scope>NUCLEOTIDE SEQUENCE [LARGE SCALE GENOMIC DNA]</scope>
    <source>
        <strain evidence="1">SpSt-125</strain>
    </source>
</reference>
<dbReference type="Pfam" id="PF09171">
    <property type="entry name" value="AGOG"/>
    <property type="match status" value="1"/>
</dbReference>
<dbReference type="GO" id="GO:0003906">
    <property type="term" value="F:DNA-(apurinic or apyrimidinic site) endonuclease activity"/>
    <property type="evidence" value="ECO:0007669"/>
    <property type="project" value="InterPro"/>
</dbReference>
<evidence type="ECO:0000313" key="1">
    <source>
        <dbReference type="EMBL" id="HEM67693.1"/>
    </source>
</evidence>
<organism evidence="1">
    <name type="scientific">Ignisphaera aggregans</name>
    <dbReference type="NCBI Taxonomy" id="334771"/>
    <lineage>
        <taxon>Archaea</taxon>
        <taxon>Thermoproteota</taxon>
        <taxon>Thermoprotei</taxon>
        <taxon>Desulfurococcales</taxon>
        <taxon>Desulfurococcaceae</taxon>
        <taxon>Ignisphaera</taxon>
    </lineage>
</organism>
<sequence length="290" mass="33377">MFKCLDAGIDMNVVSINSLRISMLSSIFRSFGREKILIFEDIDPQFISIKNLVQRCSGYTQLLVVLNALVSYRLVMSGEEYWEKFSHYFADKCGEALSSPEHLFKDFIERFNKVLVGQKFSRILRAIRCRELLNTIYRGSLVDAWKAIGKCLNSELDAKTVVFAVKMLYYARKALGEVIEIPMDIPIPVDGRVAMITYYSGLLEIDAHRVSREVLMRYADTIRFIWSNVAKLSSVPPLNLDSVIWFFGKYTSLPSRREVLQKAVKDLGNTLSEEDIKILTDNLFYRLPEH</sequence>
<dbReference type="Gene3D" id="1.10.340.30">
    <property type="entry name" value="Hypothetical protein, domain 2"/>
    <property type="match status" value="1"/>
</dbReference>
<dbReference type="EMBL" id="DSEU01000062">
    <property type="protein sequence ID" value="HEM67693.1"/>
    <property type="molecule type" value="Genomic_DNA"/>
</dbReference>
<dbReference type="AlphaFoldDB" id="A0A7J2U5Z6"/>
<dbReference type="InterPro" id="IPR011257">
    <property type="entry name" value="DNA_glycosylase"/>
</dbReference>
<dbReference type="Gene3D" id="1.10.1670.10">
    <property type="entry name" value="Helix-hairpin-Helix base-excision DNA repair enzymes (C-terminal)"/>
    <property type="match status" value="1"/>
</dbReference>